<dbReference type="eggNOG" id="COG4968">
    <property type="taxonomic scope" value="Bacteria"/>
</dbReference>
<evidence type="ECO:0000256" key="5">
    <source>
        <dbReference type="ARBA" id="ARBA00023136"/>
    </source>
</evidence>
<gene>
    <name evidence="7" type="ORF">GP2143_10317</name>
</gene>
<sequence>MTNKRTKKPMGFTLVELLVALAIVGILAAVALPSYQSSVERSRRADGTVALTRVAALQEQWFFQFNIYTDDVTNLGSTDATLTSPEGFYVITAAIANDGSEFTLTATATGNQLDDVNCRVLSLAHTGRKESKDSDGGSSADCW</sequence>
<dbReference type="InterPro" id="IPR045584">
    <property type="entry name" value="Pilin-like"/>
</dbReference>
<dbReference type="InterPro" id="IPR012902">
    <property type="entry name" value="N_methyl_site"/>
</dbReference>
<evidence type="ECO:0000256" key="6">
    <source>
        <dbReference type="SAM" id="Phobius"/>
    </source>
</evidence>
<dbReference type="Gene3D" id="3.30.700.10">
    <property type="entry name" value="Glycoprotein, Type 4 Pilin"/>
    <property type="match status" value="1"/>
</dbReference>
<evidence type="ECO:0000256" key="4">
    <source>
        <dbReference type="ARBA" id="ARBA00022989"/>
    </source>
</evidence>
<dbReference type="PANTHER" id="PTHR30093:SF44">
    <property type="entry name" value="TYPE II SECRETION SYSTEM CORE PROTEIN G"/>
    <property type="match status" value="1"/>
</dbReference>
<dbReference type="GO" id="GO:0016020">
    <property type="term" value="C:membrane"/>
    <property type="evidence" value="ECO:0007669"/>
    <property type="project" value="UniProtKB-SubCell"/>
</dbReference>
<dbReference type="EMBL" id="AAVT01000005">
    <property type="protein sequence ID" value="EAW30984.1"/>
    <property type="molecule type" value="Genomic_DNA"/>
</dbReference>
<dbReference type="PANTHER" id="PTHR30093">
    <property type="entry name" value="GENERAL SECRETION PATHWAY PROTEIN G"/>
    <property type="match status" value="1"/>
</dbReference>
<dbReference type="OrthoDB" id="5705795at2"/>
<name>A0YDV0_9GAMM</name>
<keyword evidence="3 6" id="KW-0812">Transmembrane</keyword>
<keyword evidence="5 6" id="KW-0472">Membrane</keyword>
<dbReference type="Pfam" id="PF07963">
    <property type="entry name" value="N_methyl"/>
    <property type="match status" value="1"/>
</dbReference>
<dbReference type="NCBIfam" id="TIGR02532">
    <property type="entry name" value="IV_pilin_GFxxxE"/>
    <property type="match status" value="1"/>
</dbReference>
<organism evidence="7 8">
    <name type="scientific">marine gamma proteobacterium HTCC2143</name>
    <dbReference type="NCBI Taxonomy" id="247633"/>
    <lineage>
        <taxon>Bacteria</taxon>
        <taxon>Pseudomonadati</taxon>
        <taxon>Pseudomonadota</taxon>
        <taxon>Gammaproteobacteria</taxon>
        <taxon>Cellvibrionales</taxon>
        <taxon>Spongiibacteraceae</taxon>
        <taxon>BD1-7 clade</taxon>
    </lineage>
</organism>
<evidence type="ECO:0000313" key="7">
    <source>
        <dbReference type="EMBL" id="EAW30984.1"/>
    </source>
</evidence>
<dbReference type="GO" id="GO:0043683">
    <property type="term" value="P:type IV pilus assembly"/>
    <property type="evidence" value="ECO:0007669"/>
    <property type="project" value="InterPro"/>
</dbReference>
<keyword evidence="2" id="KW-0488">Methylation</keyword>
<keyword evidence="8" id="KW-1185">Reference proteome</keyword>
<evidence type="ECO:0000313" key="8">
    <source>
        <dbReference type="Proteomes" id="UP000004931"/>
    </source>
</evidence>
<proteinExistence type="predicted"/>
<reference evidence="7 8" key="1">
    <citation type="journal article" date="2010" name="J. Bacteriol.">
        <title>Genome sequence of the oligotrophic marine Gammaproteobacterium HTCC2143, isolated from the Oregon Coast.</title>
        <authorList>
            <person name="Oh H.M."/>
            <person name="Kang I."/>
            <person name="Ferriera S."/>
            <person name="Giovannoni S.J."/>
            <person name="Cho J.C."/>
        </authorList>
    </citation>
    <scope>NUCLEOTIDE SEQUENCE [LARGE SCALE GENOMIC DNA]</scope>
    <source>
        <strain evidence="7 8">HTCC2143</strain>
    </source>
</reference>
<evidence type="ECO:0000256" key="2">
    <source>
        <dbReference type="ARBA" id="ARBA00022481"/>
    </source>
</evidence>
<keyword evidence="4 6" id="KW-1133">Transmembrane helix</keyword>
<evidence type="ECO:0000256" key="1">
    <source>
        <dbReference type="ARBA" id="ARBA00004167"/>
    </source>
</evidence>
<comment type="subcellular location">
    <subcellularLocation>
        <location evidence="1">Membrane</location>
        <topology evidence="1">Single-pass membrane protein</topology>
    </subcellularLocation>
</comment>
<feature type="transmembrane region" description="Helical" evidence="6">
    <location>
        <begin position="12"/>
        <end position="35"/>
    </location>
</feature>
<evidence type="ECO:0000256" key="3">
    <source>
        <dbReference type="ARBA" id="ARBA00022692"/>
    </source>
</evidence>
<dbReference type="Pfam" id="PF16732">
    <property type="entry name" value="ComP_DUS"/>
    <property type="match status" value="1"/>
</dbReference>
<dbReference type="AlphaFoldDB" id="A0YDV0"/>
<dbReference type="STRING" id="247633.GP2143_10317"/>
<dbReference type="SUPFAM" id="SSF54523">
    <property type="entry name" value="Pili subunits"/>
    <property type="match status" value="1"/>
</dbReference>
<dbReference type="InterPro" id="IPR031982">
    <property type="entry name" value="PilE-like"/>
</dbReference>
<protein>
    <submittedName>
        <fullName evidence="7">Type 4 fimbrial biogenesis protein PilE</fullName>
    </submittedName>
</protein>
<comment type="caution">
    <text evidence="7">The sequence shown here is derived from an EMBL/GenBank/DDBJ whole genome shotgun (WGS) entry which is preliminary data.</text>
</comment>
<dbReference type="Proteomes" id="UP000004931">
    <property type="component" value="Unassembled WGS sequence"/>
</dbReference>
<accession>A0YDV0</accession>